<protein>
    <submittedName>
        <fullName evidence="2">Uncharacterized protein</fullName>
    </submittedName>
</protein>
<proteinExistence type="predicted"/>
<dbReference type="EMBL" id="FUYE01000002">
    <property type="protein sequence ID" value="SKA81828.1"/>
    <property type="molecule type" value="Genomic_DNA"/>
</dbReference>
<feature type="region of interest" description="Disordered" evidence="1">
    <location>
        <begin position="39"/>
        <end position="59"/>
    </location>
</feature>
<organism evidence="2 3">
    <name type="scientific">Prosthecobacter debontii</name>
    <dbReference type="NCBI Taxonomy" id="48467"/>
    <lineage>
        <taxon>Bacteria</taxon>
        <taxon>Pseudomonadati</taxon>
        <taxon>Verrucomicrobiota</taxon>
        <taxon>Verrucomicrobiia</taxon>
        <taxon>Verrucomicrobiales</taxon>
        <taxon>Verrucomicrobiaceae</taxon>
        <taxon>Prosthecobacter</taxon>
    </lineage>
</organism>
<dbReference type="Proteomes" id="UP000190774">
    <property type="component" value="Unassembled WGS sequence"/>
</dbReference>
<accession>A0A1T4WY92</accession>
<keyword evidence="3" id="KW-1185">Reference proteome</keyword>
<evidence type="ECO:0000313" key="3">
    <source>
        <dbReference type="Proteomes" id="UP000190774"/>
    </source>
</evidence>
<name>A0A1T4WY92_9BACT</name>
<evidence type="ECO:0000256" key="1">
    <source>
        <dbReference type="SAM" id="MobiDB-lite"/>
    </source>
</evidence>
<gene>
    <name evidence="2" type="ORF">SAMN02745166_00820</name>
</gene>
<reference evidence="3" key="1">
    <citation type="submission" date="2017-02" db="EMBL/GenBank/DDBJ databases">
        <authorList>
            <person name="Varghese N."/>
            <person name="Submissions S."/>
        </authorList>
    </citation>
    <scope>NUCLEOTIDE SEQUENCE [LARGE SCALE GENOMIC DNA]</scope>
    <source>
        <strain evidence="3">ATCC 700200</strain>
    </source>
</reference>
<dbReference type="STRING" id="48467.SAMN02745166_00820"/>
<sequence>MRSCAGNFLKVVGSFYAAKSLKNENLNLKSAIKEISSPPFTKNRSSDLEALVSTDKHQY</sequence>
<evidence type="ECO:0000313" key="2">
    <source>
        <dbReference type="EMBL" id="SKA81828.1"/>
    </source>
</evidence>
<dbReference type="AlphaFoldDB" id="A0A1T4WY92"/>